<evidence type="ECO:0000313" key="2">
    <source>
        <dbReference type="Proteomes" id="UP000253729"/>
    </source>
</evidence>
<dbReference type="RefSeq" id="XP_026625805.1">
    <property type="nucleotide sequence ID" value="XM_026766561.1"/>
</dbReference>
<name>A0A3F3Q0M3_9EURO</name>
<evidence type="ECO:0000313" key="1">
    <source>
        <dbReference type="EMBL" id="RDH32783.1"/>
    </source>
</evidence>
<dbReference type="Proteomes" id="UP000253729">
    <property type="component" value="Unassembled WGS sequence"/>
</dbReference>
<keyword evidence="2" id="KW-1185">Reference proteome</keyword>
<protein>
    <submittedName>
        <fullName evidence="1">Uncharacterized protein</fullName>
    </submittedName>
</protein>
<organism evidence="1 2">
    <name type="scientific">Aspergillus welwitschiae</name>
    <dbReference type="NCBI Taxonomy" id="1341132"/>
    <lineage>
        <taxon>Eukaryota</taxon>
        <taxon>Fungi</taxon>
        <taxon>Dikarya</taxon>
        <taxon>Ascomycota</taxon>
        <taxon>Pezizomycotina</taxon>
        <taxon>Eurotiomycetes</taxon>
        <taxon>Eurotiomycetidae</taxon>
        <taxon>Eurotiales</taxon>
        <taxon>Aspergillaceae</taxon>
        <taxon>Aspergillus</taxon>
        <taxon>Aspergillus subgen. Circumdati</taxon>
    </lineage>
</organism>
<dbReference type="GeneID" id="38134917"/>
<proteinExistence type="predicted"/>
<accession>A0A3F3Q0M3</accession>
<dbReference type="AlphaFoldDB" id="A0A3F3Q0M3"/>
<sequence length="59" mass="6777">MGMWLFREQPLPSGPLNDYCLNSLLYALYIWRVHPLAMYGTPESNQCCAEHISCCLNVI</sequence>
<dbReference type="EMBL" id="KZ852049">
    <property type="protein sequence ID" value="RDH32783.1"/>
    <property type="molecule type" value="Genomic_DNA"/>
</dbReference>
<reference evidence="1 2" key="1">
    <citation type="submission" date="2018-07" db="EMBL/GenBank/DDBJ databases">
        <title>The genomes of Aspergillus section Nigri reveals drivers in fungal speciation.</title>
        <authorList>
            <consortium name="DOE Joint Genome Institute"/>
            <person name="Vesth T.C."/>
            <person name="Nybo J."/>
            <person name="Theobald S."/>
            <person name="Brandl J."/>
            <person name="Frisvad J.C."/>
            <person name="Nielsen K.F."/>
            <person name="Lyhne E.K."/>
            <person name="Kogle M.E."/>
            <person name="Kuo A."/>
            <person name="Riley R."/>
            <person name="Clum A."/>
            <person name="Nolan M."/>
            <person name="Lipzen A."/>
            <person name="Salamov A."/>
            <person name="Henrissat B."/>
            <person name="Wiebenga A."/>
            <person name="De vries R.P."/>
            <person name="Grigoriev I.V."/>
            <person name="Mortensen U.H."/>
            <person name="Andersen M.R."/>
            <person name="Baker S.E."/>
        </authorList>
    </citation>
    <scope>NUCLEOTIDE SEQUENCE [LARGE SCALE GENOMIC DNA]</scope>
    <source>
        <strain evidence="1 2">CBS 139.54b</strain>
    </source>
</reference>
<gene>
    <name evidence="1" type="ORF">BDQ94DRAFT_145027</name>
</gene>